<feature type="transmembrane region" description="Helical" evidence="1">
    <location>
        <begin position="357"/>
        <end position="375"/>
    </location>
</feature>
<evidence type="ECO:0000313" key="2">
    <source>
        <dbReference type="EMBL" id="TQV81607.1"/>
    </source>
</evidence>
<feature type="transmembrane region" description="Helical" evidence="1">
    <location>
        <begin position="105"/>
        <end position="128"/>
    </location>
</feature>
<sequence length="588" mass="63874">MSSNETLTVPQQERLPKAWAGLFLVIGIICGLLTYLTVEHVDDIALSFSLSQALLLGPLLFVLSARPGKVPAASVFAITSVLCLGLLAATSIYRFGIELSANAGLLFLLAGQAIIFAYILLPFFQTWLDDGDLSFSYEGLFVHSWNNGLLALVGLGFMWLFWLILFLFALLFESVGIDALITLLHEPMFDVSAKAGATALGIFIARDYARIVASLRAILFALLSILNPVFLVLAVGFLAALSFGGFEKLASVVSASATILSLITIGIILSNAVLRDGSEALAAGQPLRIATVVMLPALLFFSGFAAYAISLRIVDYGLTPERVWIAVGTGILAIYAIAYVASLLFRDRWMAVCRRANVFIALAVAAIALIMQTPFADPFVLSARSQYERLTTGAVDAESFDYGFMKFELGAPGREALKRIREDSGIAERDVVISKLDLLAKSNEEGIWRRQPEIAALESEIATLSDPDRVELVPAGLQLPESLLSANLHSITSLLKTCGQTDGQDCLITAIDLADHPGDELIFATRAANGRQAIYVLELKGEEWRSVSLAYNVTTESLWDDLRSGRLSSVPSNYRDLKVGDRIFRFRN</sequence>
<evidence type="ECO:0000256" key="1">
    <source>
        <dbReference type="SAM" id="Phobius"/>
    </source>
</evidence>
<dbReference type="Proteomes" id="UP000315252">
    <property type="component" value="Unassembled WGS sequence"/>
</dbReference>
<organism evidence="2 3">
    <name type="scientific">Denitrobaculum tricleocarpae</name>
    <dbReference type="NCBI Taxonomy" id="2591009"/>
    <lineage>
        <taxon>Bacteria</taxon>
        <taxon>Pseudomonadati</taxon>
        <taxon>Pseudomonadota</taxon>
        <taxon>Alphaproteobacteria</taxon>
        <taxon>Rhodospirillales</taxon>
        <taxon>Rhodospirillaceae</taxon>
        <taxon>Denitrobaculum</taxon>
    </lineage>
</organism>
<keyword evidence="3" id="KW-1185">Reference proteome</keyword>
<feature type="transmembrane region" description="Helical" evidence="1">
    <location>
        <begin position="286"/>
        <end position="311"/>
    </location>
</feature>
<feature type="transmembrane region" description="Helical" evidence="1">
    <location>
        <begin position="20"/>
        <end position="38"/>
    </location>
</feature>
<accession>A0A545TWK7</accession>
<feature type="transmembrane region" description="Helical" evidence="1">
    <location>
        <begin position="45"/>
        <end position="65"/>
    </location>
</feature>
<evidence type="ECO:0000313" key="3">
    <source>
        <dbReference type="Proteomes" id="UP000315252"/>
    </source>
</evidence>
<protein>
    <submittedName>
        <fullName evidence="2">DUF4153 domain-containing protein</fullName>
    </submittedName>
</protein>
<feature type="transmembrane region" description="Helical" evidence="1">
    <location>
        <begin position="323"/>
        <end position="345"/>
    </location>
</feature>
<dbReference type="RefSeq" id="WP_142895238.1">
    <property type="nucleotide sequence ID" value="NZ_ML660053.1"/>
</dbReference>
<keyword evidence="1" id="KW-0472">Membrane</keyword>
<comment type="caution">
    <text evidence="2">The sequence shown here is derived from an EMBL/GenBank/DDBJ whole genome shotgun (WGS) entry which is preliminary data.</text>
</comment>
<feature type="transmembrane region" description="Helical" evidence="1">
    <location>
        <begin position="249"/>
        <end position="274"/>
    </location>
</feature>
<feature type="transmembrane region" description="Helical" evidence="1">
    <location>
        <begin position="148"/>
        <end position="172"/>
    </location>
</feature>
<reference evidence="2 3" key="1">
    <citation type="submission" date="2019-06" db="EMBL/GenBank/DDBJ databases">
        <title>Whole genome sequence for Rhodospirillaceae sp. R148.</title>
        <authorList>
            <person name="Wang G."/>
        </authorList>
    </citation>
    <scope>NUCLEOTIDE SEQUENCE [LARGE SCALE GENOMIC DNA]</scope>
    <source>
        <strain evidence="2 3">R148</strain>
    </source>
</reference>
<name>A0A545TWK7_9PROT</name>
<dbReference type="AlphaFoldDB" id="A0A545TWK7"/>
<feature type="transmembrane region" description="Helical" evidence="1">
    <location>
        <begin position="71"/>
        <end position="93"/>
    </location>
</feature>
<feature type="transmembrane region" description="Helical" evidence="1">
    <location>
        <begin position="218"/>
        <end position="243"/>
    </location>
</feature>
<dbReference type="EMBL" id="VHSH01000002">
    <property type="protein sequence ID" value="TQV81607.1"/>
    <property type="molecule type" value="Genomic_DNA"/>
</dbReference>
<keyword evidence="1" id="KW-1133">Transmembrane helix</keyword>
<dbReference type="OrthoDB" id="7402611at2"/>
<gene>
    <name evidence="2" type="ORF">FKG95_04965</name>
</gene>
<keyword evidence="1" id="KW-0812">Transmembrane</keyword>
<proteinExistence type="predicted"/>